<protein>
    <submittedName>
        <fullName evidence="3">Uncharacterized protein</fullName>
    </submittedName>
</protein>
<evidence type="ECO:0000256" key="2">
    <source>
        <dbReference type="SAM" id="Phobius"/>
    </source>
</evidence>
<evidence type="ECO:0000313" key="3">
    <source>
        <dbReference type="EMBL" id="SLM89367.1"/>
    </source>
</evidence>
<evidence type="ECO:0000256" key="1">
    <source>
        <dbReference type="SAM" id="MobiDB-lite"/>
    </source>
</evidence>
<accession>A0A1X6WVD4</accession>
<proteinExistence type="predicted"/>
<feature type="transmembrane region" description="Helical" evidence="2">
    <location>
        <begin position="12"/>
        <end position="33"/>
    </location>
</feature>
<feature type="transmembrane region" description="Helical" evidence="2">
    <location>
        <begin position="91"/>
        <end position="111"/>
    </location>
</feature>
<name>A0A1X6WVD4_9MICO</name>
<keyword evidence="2" id="KW-0812">Transmembrane</keyword>
<dbReference type="RefSeq" id="WP_087003532.1">
    <property type="nucleotide sequence ID" value="NZ_FWFF01000001.1"/>
</dbReference>
<gene>
    <name evidence="3" type="ORF">FM105_01395</name>
</gene>
<evidence type="ECO:0000313" key="4">
    <source>
        <dbReference type="Proteomes" id="UP000196581"/>
    </source>
</evidence>
<feature type="transmembrane region" description="Helical" evidence="2">
    <location>
        <begin position="59"/>
        <end position="79"/>
    </location>
</feature>
<dbReference type="EMBL" id="FWFF01000001">
    <property type="protein sequence ID" value="SLM89367.1"/>
    <property type="molecule type" value="Genomic_DNA"/>
</dbReference>
<dbReference type="AlphaFoldDB" id="A0A1X6WVD4"/>
<reference evidence="4" key="1">
    <citation type="submission" date="2017-02" db="EMBL/GenBank/DDBJ databases">
        <authorList>
            <person name="Dridi B."/>
        </authorList>
    </citation>
    <scope>NUCLEOTIDE SEQUENCE [LARGE SCALE GENOMIC DNA]</scope>
    <source>
        <strain evidence="4">B Co 03.10</strain>
    </source>
</reference>
<feature type="region of interest" description="Disordered" evidence="1">
    <location>
        <begin position="209"/>
        <end position="228"/>
    </location>
</feature>
<keyword evidence="4" id="KW-1185">Reference proteome</keyword>
<keyword evidence="2" id="KW-0472">Membrane</keyword>
<organism evidence="3 4">
    <name type="scientific">Brevibacterium yomogidense</name>
    <dbReference type="NCBI Taxonomy" id="946573"/>
    <lineage>
        <taxon>Bacteria</taxon>
        <taxon>Bacillati</taxon>
        <taxon>Actinomycetota</taxon>
        <taxon>Actinomycetes</taxon>
        <taxon>Micrococcales</taxon>
        <taxon>Brevibacteriaceae</taxon>
        <taxon>Brevibacterium</taxon>
    </lineage>
</organism>
<keyword evidence="2" id="KW-1133">Transmembrane helix</keyword>
<sequence>MPDWLAPIAYIPAYWGMLLLVGGAAALVFYVVWRSLNGDTRTWAVLPHFPLQVSHHNTWPFMLAMIGIGLVTLLPTVFFEAWAMEGARQAVWNVFLVPAALVALSFFWWPLAWTPTWFKNWALRSKIDPETNPWTDADIDRVKSAPDSKRRRRALKDIARLVGEAEVEGLRERTLLERESERIEDYNERLGITDDMDSIERALLIKADRKRRKEQQKADGQAARGRQD</sequence>
<dbReference type="Proteomes" id="UP000196581">
    <property type="component" value="Unassembled WGS sequence"/>
</dbReference>